<sequence length="1369" mass="158560">MSIYFDFNVGPTGRRFRRAVDSDKYDVQLFWKREHTEPLFGVVDVAELIELSTLSICMINENKEVTGFMALCDHPNVAAVDPADWELWLRNMFQSVMLTDVADFFVDEAFVSVFNNDDYLNYIVMIVPTNCPEDKYLRYPVFKKRSIFKYSAKVDSDNDNTQFLLTAMRQEFCPKLRIRRAVEEDNDDIVEILDKKCPRLKELYGDYYISEIIGRHPDMNRKLIVAEAQDQAVGVMCLNSVINYQKLQSIYELEPYHGLIKATPFEKEQKKRENILLNVFGEPIMRGKFGPFDRLSKLERKSFNEAPSKEKVDQTPKMSSKVNFGHSIGERHSMEQLRNKTFSVDLSENYTTSPTQSQTTNYSVIDLLEGDTFDYDIINIDKKLLTVPDVNSFEQLTNDMTYWKRTRLSVMKTRRKSRNSLFKLREIEDSEATTICGEPNAFMIELFGLRDDIHERHAFDFLEAAFEVMNIYDYCLIRMPCADKTLSLLQHFNYVPTKPYICCKYALFIAHRSSVMSKLRVREVELADIPQIAQLLHNVDGKETLWTIENDLTRDKHNKAYVLLSGFTIIGVGILESPEQIDYIRAKYNIDSFHVHKYHVRGQGVSSGFTSLKTVFVYPVFRAHYRFFARDIMRLSGTTALLWLTAYRNKWVSHKANNIASAMIPLIPRKSEIDCTSLPEFKEIINLSKNIMTFSTWFIGKKLTSVPSAYVNTRIVVVGASSTAMAFLNTLLFSDSISYLVFTNVTLISPQGLPYVKHSKYPTESMFSKFRYNSDKFLKSVPYTYYLNIVYGTVVEIDRHAKRVTLANGSKYYYDMLFLTFGKQYQHPNYLHELLEWDEQFKAGKVLYTRLDVPKLREEIKFVTNDVPDNVFIVNSIMDANKALGYVKDFFWQNYDYKIIVYGASIHAYCCLATLLEMNVPPENIVFVEPFPPEDSKKSRVPVFYNVYIDQTIREVLSDLNVTVYRSYYFKSWTVDQSNVTHVEFLSHFKQIRLECSAFFYYGKRGINTQAFIAINKSGIGYDGGILINHKFKTKDPSVYAAGPATRYYRKYYADTRRQKYYDSYEVGQKLGELIRNQLDPLFSAKKYNSKGSSESVLASKSVSFDTSSIETNGSSKTSSGSHNSKTSKEYNDNEEEKLPLLTKPIVVHCQLPGKLQYLDVRSPGVKNPHYYVQSLQYNGYVMETFKDGYFKLHLTNDHIVDGITCLSADKFSLENFKNLYGLSAAALNNVHLRYTAKKLDNFYEFFRSPWAFFLYLDQTDELLAMVKELYPKGQSKGMTLQEGLHCVEEHSNPSFRNNNKMIIRSTFKKSPHIEAITDYVMEWVADNDVLLPMYLQPSLKATYTHDLSRHPAFKKKKTNIAKLFSKML</sequence>
<protein>
    <submittedName>
        <fullName evidence="5">Cilia- and flagella-associated protein 61</fullName>
    </submittedName>
</protein>
<dbReference type="SUPFAM" id="SSF55729">
    <property type="entry name" value="Acyl-CoA N-acyltransferases (Nat)"/>
    <property type="match status" value="1"/>
</dbReference>
<dbReference type="Gene3D" id="3.50.50.60">
    <property type="entry name" value="FAD/NAD(P)-binding domain"/>
    <property type="match status" value="2"/>
</dbReference>
<dbReference type="RefSeq" id="XP_052750264.1">
    <property type="nucleotide sequence ID" value="XM_052894304.1"/>
</dbReference>
<keyword evidence="5" id="KW-0966">Cell projection</keyword>
<dbReference type="InterPro" id="IPR016181">
    <property type="entry name" value="Acyl_CoA_acyltransferase"/>
</dbReference>
<evidence type="ECO:0000313" key="5">
    <source>
        <dbReference type="RefSeq" id="XP_052750264.1"/>
    </source>
</evidence>
<organism evidence="4 5">
    <name type="scientific">Galleria mellonella</name>
    <name type="common">Greater wax moth</name>
    <dbReference type="NCBI Taxonomy" id="7137"/>
    <lineage>
        <taxon>Eukaryota</taxon>
        <taxon>Metazoa</taxon>
        <taxon>Ecdysozoa</taxon>
        <taxon>Arthropoda</taxon>
        <taxon>Hexapoda</taxon>
        <taxon>Insecta</taxon>
        <taxon>Pterygota</taxon>
        <taxon>Neoptera</taxon>
        <taxon>Endopterygota</taxon>
        <taxon>Lepidoptera</taxon>
        <taxon>Glossata</taxon>
        <taxon>Ditrysia</taxon>
        <taxon>Pyraloidea</taxon>
        <taxon>Pyralidae</taxon>
        <taxon>Galleriinae</taxon>
        <taxon>Galleria</taxon>
    </lineage>
</organism>
<dbReference type="PANTHER" id="PTHR21178">
    <property type="entry name" value="CILIA- AND FLAGELLA-ASSOCIATED PROTEIN 61"/>
    <property type="match status" value="1"/>
</dbReference>
<dbReference type="InterPro" id="IPR032151">
    <property type="entry name" value="CFAP61_N"/>
</dbReference>
<keyword evidence="5" id="KW-0969">Cilium</keyword>
<gene>
    <name evidence="5" type="primary">LOC113519499</name>
</gene>
<keyword evidence="5" id="KW-0282">Flagellum</keyword>
<evidence type="ECO:0000259" key="2">
    <source>
        <dbReference type="Pfam" id="PF16092"/>
    </source>
</evidence>
<feature type="region of interest" description="Disordered" evidence="1">
    <location>
        <begin position="1107"/>
        <end position="1135"/>
    </location>
</feature>
<evidence type="ECO:0000313" key="4">
    <source>
        <dbReference type="Proteomes" id="UP001652740"/>
    </source>
</evidence>
<feature type="domain" description="Cilia- and flagella-associated protein 61 N-terminal" evidence="2">
    <location>
        <begin position="16"/>
        <end position="261"/>
    </location>
</feature>
<dbReference type="Pfam" id="PF23150">
    <property type="entry name" value="CFAP61_dimer"/>
    <property type="match status" value="1"/>
</dbReference>
<reference evidence="5" key="1">
    <citation type="submission" date="2025-08" db="UniProtKB">
        <authorList>
            <consortium name="RefSeq"/>
        </authorList>
    </citation>
    <scope>IDENTIFICATION</scope>
    <source>
        <tissue evidence="5">Whole larvae</tissue>
    </source>
</reference>
<dbReference type="Pfam" id="PF16092">
    <property type="entry name" value="CFAP61_N"/>
    <property type="match status" value="1"/>
</dbReference>
<dbReference type="SUPFAM" id="SSF51905">
    <property type="entry name" value="FAD/NAD(P)-binding domain"/>
    <property type="match status" value="2"/>
</dbReference>
<dbReference type="Proteomes" id="UP001652740">
    <property type="component" value="Unplaced"/>
</dbReference>
<feature type="domain" description="CFAP61 dimerisation" evidence="3">
    <location>
        <begin position="1140"/>
        <end position="1254"/>
    </location>
</feature>
<evidence type="ECO:0000259" key="3">
    <source>
        <dbReference type="Pfam" id="PF23150"/>
    </source>
</evidence>
<evidence type="ECO:0000256" key="1">
    <source>
        <dbReference type="SAM" id="MobiDB-lite"/>
    </source>
</evidence>
<proteinExistence type="predicted"/>
<name>A0ABM3MGH6_GALME</name>
<dbReference type="InterPro" id="IPR056299">
    <property type="entry name" value="CFAP61_dimer"/>
</dbReference>
<keyword evidence="4" id="KW-1185">Reference proteome</keyword>
<dbReference type="GeneID" id="113519499"/>
<accession>A0ABM3MGH6</accession>
<feature type="compositionally biased region" description="Low complexity" evidence="1">
    <location>
        <begin position="1112"/>
        <end position="1125"/>
    </location>
</feature>
<dbReference type="InterPro" id="IPR036188">
    <property type="entry name" value="FAD/NAD-bd_sf"/>
</dbReference>
<dbReference type="InterPro" id="IPR038884">
    <property type="entry name" value="CFAP61"/>
</dbReference>
<dbReference type="PANTHER" id="PTHR21178:SF8">
    <property type="entry name" value="CILIA- AND FLAGELLA-ASSOCIATED PROTEIN 61"/>
    <property type="match status" value="1"/>
</dbReference>